<dbReference type="InterPro" id="IPR030987">
    <property type="entry name" value="AbiV"/>
</dbReference>
<evidence type="ECO:0000313" key="1">
    <source>
        <dbReference type="EMBL" id="OGZ89199.1"/>
    </source>
</evidence>
<gene>
    <name evidence="1" type="ORF">A2561_01270</name>
</gene>
<dbReference type="AlphaFoldDB" id="A0A1G2JPZ7"/>
<evidence type="ECO:0000313" key="2">
    <source>
        <dbReference type="Proteomes" id="UP000178935"/>
    </source>
</evidence>
<proteinExistence type="predicted"/>
<name>A0A1G2JPZ7_9BACT</name>
<reference evidence="1 2" key="1">
    <citation type="journal article" date="2016" name="Nat. Commun.">
        <title>Thousands of microbial genomes shed light on interconnected biogeochemical processes in an aquifer system.</title>
        <authorList>
            <person name="Anantharaman K."/>
            <person name="Brown C.T."/>
            <person name="Hug L.A."/>
            <person name="Sharon I."/>
            <person name="Castelle C.J."/>
            <person name="Probst A.J."/>
            <person name="Thomas B.C."/>
            <person name="Singh A."/>
            <person name="Wilkins M.J."/>
            <person name="Karaoz U."/>
            <person name="Brodie E.L."/>
            <person name="Williams K.H."/>
            <person name="Hubbard S.S."/>
            <person name="Banfield J.F."/>
        </authorList>
    </citation>
    <scope>NUCLEOTIDE SEQUENCE [LARGE SCALE GENOMIC DNA]</scope>
</reference>
<dbReference type="Pfam" id="PF18728">
    <property type="entry name" value="HEPN_AbiV"/>
    <property type="match status" value="1"/>
</dbReference>
<dbReference type="EMBL" id="MHPU01000010">
    <property type="protein sequence ID" value="OGZ89199.1"/>
    <property type="molecule type" value="Genomic_DNA"/>
</dbReference>
<organism evidence="1 2">
    <name type="scientific">Candidatus Staskawiczbacteria bacterium RIFOXYD1_FULL_32_13</name>
    <dbReference type="NCBI Taxonomy" id="1802234"/>
    <lineage>
        <taxon>Bacteria</taxon>
        <taxon>Candidatus Staskawicziibacteriota</taxon>
    </lineage>
</organism>
<dbReference type="NCBIfam" id="TIGR04498">
    <property type="entry name" value="AbiV_defense"/>
    <property type="match status" value="1"/>
</dbReference>
<dbReference type="Proteomes" id="UP000178935">
    <property type="component" value="Unassembled WGS sequence"/>
</dbReference>
<comment type="caution">
    <text evidence="1">The sequence shown here is derived from an EMBL/GenBank/DDBJ whole genome shotgun (WGS) entry which is preliminary data.</text>
</comment>
<protein>
    <recommendedName>
        <fullName evidence="3">HEPN domain-containing protein</fullName>
    </recommendedName>
</protein>
<accession>A0A1G2JPZ7</accession>
<sequence length="186" mass="21750">MEDGIMKTILMNHLTGRNKTSKQCYLDMYVRSLNEAGKMFNEANILFKRGAHQRAYFIAFSALEEISKSQLSADVYTGYIKEEEFKKIYKDHKKKIDRVKWIQIDANIYPCFRWDGIRVDEFDFKKKLKSLYVDVDFTKNMVSSPTESISKEDAEKIIKAVQVGLYQIHYIVDELGEQIGTKGFMK</sequence>
<evidence type="ECO:0008006" key="3">
    <source>
        <dbReference type="Google" id="ProtNLM"/>
    </source>
</evidence>